<organism evidence="4 5">
    <name type="scientific">Holothuria leucospilota</name>
    <name type="common">Black long sea cucumber</name>
    <name type="synonym">Mertensiothuria leucospilota</name>
    <dbReference type="NCBI Taxonomy" id="206669"/>
    <lineage>
        <taxon>Eukaryota</taxon>
        <taxon>Metazoa</taxon>
        <taxon>Echinodermata</taxon>
        <taxon>Eleutherozoa</taxon>
        <taxon>Echinozoa</taxon>
        <taxon>Holothuroidea</taxon>
        <taxon>Aspidochirotacea</taxon>
        <taxon>Aspidochirotida</taxon>
        <taxon>Holothuriidae</taxon>
        <taxon>Holothuria</taxon>
    </lineage>
</organism>
<keyword evidence="1" id="KW-0862">Zinc</keyword>
<dbReference type="GO" id="GO:0008270">
    <property type="term" value="F:zinc ion binding"/>
    <property type="evidence" value="ECO:0007669"/>
    <property type="project" value="UniProtKB-KW"/>
</dbReference>
<proteinExistence type="predicted"/>
<dbReference type="InterPro" id="IPR001878">
    <property type="entry name" value="Znf_CCHC"/>
</dbReference>
<evidence type="ECO:0000256" key="1">
    <source>
        <dbReference type="PROSITE-ProRule" id="PRU00047"/>
    </source>
</evidence>
<gene>
    <name evidence="4" type="ORF">HOLleu_22476</name>
</gene>
<evidence type="ECO:0000313" key="4">
    <source>
        <dbReference type="EMBL" id="KAJ8035297.1"/>
    </source>
</evidence>
<evidence type="ECO:0000313" key="5">
    <source>
        <dbReference type="Proteomes" id="UP001152320"/>
    </source>
</evidence>
<protein>
    <recommendedName>
        <fullName evidence="3">CCHC-type domain-containing protein</fullName>
    </recommendedName>
</protein>
<dbReference type="InterPro" id="IPR036875">
    <property type="entry name" value="Znf_CCHC_sf"/>
</dbReference>
<feature type="region of interest" description="Disordered" evidence="2">
    <location>
        <begin position="141"/>
        <end position="163"/>
    </location>
</feature>
<dbReference type="PROSITE" id="PS50158">
    <property type="entry name" value="ZF_CCHC"/>
    <property type="match status" value="1"/>
</dbReference>
<comment type="caution">
    <text evidence="4">The sequence shown here is derived from an EMBL/GenBank/DDBJ whole genome shotgun (WGS) entry which is preliminary data.</text>
</comment>
<dbReference type="SUPFAM" id="SSF57756">
    <property type="entry name" value="Retrovirus zinc finger-like domains"/>
    <property type="match status" value="1"/>
</dbReference>
<feature type="domain" description="CCHC-type" evidence="3">
    <location>
        <begin position="115"/>
        <end position="129"/>
    </location>
</feature>
<accession>A0A9Q1BYM5</accession>
<dbReference type="GO" id="GO:0003676">
    <property type="term" value="F:nucleic acid binding"/>
    <property type="evidence" value="ECO:0007669"/>
    <property type="project" value="InterPro"/>
</dbReference>
<evidence type="ECO:0000259" key="3">
    <source>
        <dbReference type="PROSITE" id="PS50158"/>
    </source>
</evidence>
<dbReference type="EMBL" id="JAIZAY010000010">
    <property type="protein sequence ID" value="KAJ8035297.1"/>
    <property type="molecule type" value="Genomic_DNA"/>
</dbReference>
<dbReference type="Pfam" id="PF00098">
    <property type="entry name" value="zf-CCHC"/>
    <property type="match status" value="1"/>
</dbReference>
<dbReference type="SMART" id="SM00343">
    <property type="entry name" value="ZnF_C2HC"/>
    <property type="match status" value="1"/>
</dbReference>
<keyword evidence="1" id="KW-0479">Metal-binding</keyword>
<sequence length="163" mass="19207">MQSPYIKCEIKWTIRINPELTFDKAMMEAATLEEEKTEYDSMGEDATIHLQRLDKNRPQKDTAELTKLRDTIHDLHQKIITLESKLQQTPQGQPTITSQSRRPQFRFADDGTPICWKCNGIGHIGRDCRGYFQQEHHPYEEMNHARQQPRRPHWRGNDEGHLN</sequence>
<dbReference type="Proteomes" id="UP001152320">
    <property type="component" value="Chromosome 10"/>
</dbReference>
<name>A0A9Q1BYM5_HOLLE</name>
<keyword evidence="5" id="KW-1185">Reference proteome</keyword>
<evidence type="ECO:0000256" key="2">
    <source>
        <dbReference type="SAM" id="MobiDB-lite"/>
    </source>
</evidence>
<dbReference type="AlphaFoldDB" id="A0A9Q1BYM5"/>
<keyword evidence="1" id="KW-0863">Zinc-finger</keyword>
<dbReference type="OrthoDB" id="10065209at2759"/>
<reference evidence="4" key="1">
    <citation type="submission" date="2021-10" db="EMBL/GenBank/DDBJ databases">
        <title>Tropical sea cucumber genome reveals ecological adaptation and Cuvierian tubules defense mechanism.</title>
        <authorList>
            <person name="Chen T."/>
        </authorList>
    </citation>
    <scope>NUCLEOTIDE SEQUENCE</scope>
    <source>
        <strain evidence="4">Nanhai2018</strain>
        <tissue evidence="4">Muscle</tissue>
    </source>
</reference>